<organism evidence="1 2">
    <name type="scientific">Choristoneura fumiferana</name>
    <name type="common">Spruce budworm moth</name>
    <name type="synonym">Archips fumiferana</name>
    <dbReference type="NCBI Taxonomy" id="7141"/>
    <lineage>
        <taxon>Eukaryota</taxon>
        <taxon>Metazoa</taxon>
        <taxon>Ecdysozoa</taxon>
        <taxon>Arthropoda</taxon>
        <taxon>Hexapoda</taxon>
        <taxon>Insecta</taxon>
        <taxon>Pterygota</taxon>
        <taxon>Neoptera</taxon>
        <taxon>Endopterygota</taxon>
        <taxon>Lepidoptera</taxon>
        <taxon>Glossata</taxon>
        <taxon>Ditrysia</taxon>
        <taxon>Tortricoidea</taxon>
        <taxon>Tortricidae</taxon>
        <taxon>Tortricinae</taxon>
        <taxon>Choristoneura</taxon>
    </lineage>
</organism>
<comment type="caution">
    <text evidence="1">The sequence shown here is derived from an EMBL/GenBank/DDBJ whole genome shotgun (WGS) entry which is preliminary data.</text>
</comment>
<evidence type="ECO:0000313" key="2">
    <source>
        <dbReference type="Proteomes" id="UP001064048"/>
    </source>
</evidence>
<proteinExistence type="predicted"/>
<dbReference type="EMBL" id="CM046107">
    <property type="protein sequence ID" value="KAI8432042.1"/>
    <property type="molecule type" value="Genomic_DNA"/>
</dbReference>
<dbReference type="Proteomes" id="UP001064048">
    <property type="component" value="Chromosome 7"/>
</dbReference>
<name>A0ACC0K6J5_CHOFU</name>
<reference evidence="1 2" key="1">
    <citation type="journal article" date="2022" name="Genome Biol. Evol.">
        <title>The Spruce Budworm Genome: Reconstructing the Evolutionary History of Antifreeze Proteins.</title>
        <authorList>
            <person name="Beliveau C."/>
            <person name="Gagne P."/>
            <person name="Picq S."/>
            <person name="Vernygora O."/>
            <person name="Keeling C.I."/>
            <person name="Pinkney K."/>
            <person name="Doucet D."/>
            <person name="Wen F."/>
            <person name="Johnston J.S."/>
            <person name="Maaroufi H."/>
            <person name="Boyle B."/>
            <person name="Laroche J."/>
            <person name="Dewar K."/>
            <person name="Juretic N."/>
            <person name="Blackburn G."/>
            <person name="Nisole A."/>
            <person name="Brunet B."/>
            <person name="Brandao M."/>
            <person name="Lumley L."/>
            <person name="Duan J."/>
            <person name="Quan G."/>
            <person name="Lucarotti C.J."/>
            <person name="Roe A.D."/>
            <person name="Sperling F.A.H."/>
            <person name="Levesque R.C."/>
            <person name="Cusson M."/>
        </authorList>
    </citation>
    <scope>NUCLEOTIDE SEQUENCE [LARGE SCALE GENOMIC DNA]</scope>
    <source>
        <strain evidence="1">Glfc:IPQL:Cfum</strain>
    </source>
</reference>
<sequence length="188" mass="20800">MKSNISLENCASERSERARRFGVEATWIVQVQKAKAGAKRSVAPALAFDPSSSERRPVPSSGTYIGWDDDDDDDSISFVNRTNYFKRAQSTDHRGHKFTILPIYVPLQGTGLPSEREGLGSSSHAGPVLIGNFTHTIEWLRSSISIIYHFYFYTKVSQSSPKTNGQAQMCDRSEAVLPITFLALAIAI</sequence>
<protein>
    <submittedName>
        <fullName evidence="1">Uncharacterized protein</fullName>
    </submittedName>
</protein>
<evidence type="ECO:0000313" key="1">
    <source>
        <dbReference type="EMBL" id="KAI8432042.1"/>
    </source>
</evidence>
<keyword evidence="2" id="KW-1185">Reference proteome</keyword>
<accession>A0ACC0K6J5</accession>
<gene>
    <name evidence="1" type="ORF">MSG28_004561</name>
</gene>